<feature type="domain" description="Piwi" evidence="2">
    <location>
        <begin position="691"/>
        <end position="1006"/>
    </location>
</feature>
<gene>
    <name evidence="3" type="ORF">PTT_17640</name>
</gene>
<dbReference type="SMART" id="SM00950">
    <property type="entry name" value="Piwi"/>
    <property type="match status" value="1"/>
</dbReference>
<dbReference type="OrthoDB" id="10252740at2759"/>
<dbReference type="Proteomes" id="UP000001067">
    <property type="component" value="Unassembled WGS sequence"/>
</dbReference>
<dbReference type="EMBL" id="GL537210">
    <property type="protein sequence ID" value="EFQ86988.1"/>
    <property type="molecule type" value="Genomic_DNA"/>
</dbReference>
<keyword evidence="4" id="KW-1185">Reference proteome</keyword>
<evidence type="ECO:0000259" key="2">
    <source>
        <dbReference type="PROSITE" id="PS50822"/>
    </source>
</evidence>
<dbReference type="SUPFAM" id="SSF101690">
    <property type="entry name" value="PAZ domain"/>
    <property type="match status" value="1"/>
</dbReference>
<proteinExistence type="predicted"/>
<protein>
    <recommendedName>
        <fullName evidence="2">Piwi domain-containing protein</fullName>
    </recommendedName>
</protein>
<dbReference type="PROSITE" id="PS50822">
    <property type="entry name" value="PIWI"/>
    <property type="match status" value="1"/>
</dbReference>
<accession>E3S4V2</accession>
<evidence type="ECO:0000256" key="1">
    <source>
        <dbReference type="SAM" id="MobiDB-lite"/>
    </source>
</evidence>
<dbReference type="eggNOG" id="KOG1041">
    <property type="taxonomic scope" value="Eukaryota"/>
</dbReference>
<dbReference type="Gene3D" id="3.40.50.2300">
    <property type="match status" value="1"/>
</dbReference>
<dbReference type="InterPro" id="IPR036085">
    <property type="entry name" value="PAZ_dom_sf"/>
</dbReference>
<evidence type="ECO:0000313" key="3">
    <source>
        <dbReference type="EMBL" id="EFQ86988.1"/>
    </source>
</evidence>
<name>E3S4V2_PYRTT</name>
<dbReference type="AlphaFoldDB" id="E3S4V2"/>
<feature type="region of interest" description="Disordered" evidence="1">
    <location>
        <begin position="54"/>
        <end position="81"/>
    </location>
</feature>
<reference evidence="3 4" key="1">
    <citation type="journal article" date="2010" name="Genome Biol.">
        <title>A first genome assembly of the barley fungal pathogen Pyrenophora teres f. teres.</title>
        <authorList>
            <person name="Ellwood S.R."/>
            <person name="Liu Z."/>
            <person name="Syme R.A."/>
            <person name="Lai Z."/>
            <person name="Hane J.K."/>
            <person name="Keiper F."/>
            <person name="Moffat C.S."/>
            <person name="Oliver R.P."/>
            <person name="Friesen T.L."/>
        </authorList>
    </citation>
    <scope>NUCLEOTIDE SEQUENCE [LARGE SCALE GENOMIC DNA]</scope>
    <source>
        <strain evidence="3 4">0-1</strain>
    </source>
</reference>
<sequence length="1107" mass="124437">MGKGAHETADAYLKKHPGYKYVARPAASGGGGNIGSGGKANVGGKNWGGFKNSGAGAKGAAGPGPGNTPAIGNKAANDNHKFGQQRRGFNVGYAPPNSVKQNVPQHIRGSEYVNSTPTSDMYYPHKGNLSQTEKKPNDNGKAWYLHQELRDQISSRQQLDPQFAIRQNFFPKTGDQKVLTNHFEYEIDADTIFYEYKILDLNMKNRKKARTLIKTAIKDWTFLAQNEDFFATNYFDTIVSWKPLHLNLDEGTYNEDEGSTDWYQSIAVGKDNLAVRFRFVKKIPIHNLERYAAGDPSYESVNFDNIAACLNLVISKSFNNQVHKLSANKFFVKSARVPLSAGPSESDSLEIIRGYFYNVKPGMGNIILNFNLSTSAAFRPVLVADFLHNNNTFGTNANTILIGKNVYVDAERYHDDPEKQKYFNSEDSRYWKVSQLSQKNIEASTFFRQKMLDGQPVILPNGTADTEEIYVIDYLEQVFQRRPIPGRPAVNVGPGDRPVWYAQEHLRIVPYQPYTKPVPDKFTSSMVNEACRAPELSRAYIENEGLKSIGFSIGANAVAFNNIPLRLHPTMLQVPYTQLKFPQALYGPANRPNPAQQASRWAWPRNPTSMFYKTVANTETLKYVIVATQGCDRTTPDWYDNYIKKHIKKCGLSPQQATRISVDRVTPFLTSNCESVLQKKLTEAVTHGAKLFILVLEKYDTTLYRDLKNLADRVAGIQSLCVVQQMRGDEKFWGDLMTNIMMKLNLKLGGINHVVDAVQTRLGNHTMVLGADLVHPSGNLPGVPSIASIVGSVENHAGKCLGSMRLQSIDRTDREIMDAKSVIEMVTERLHAWADAHTGLLPASIIYYRDGVSAGHYAKVQEEELTAIRAAYAAVRKTKGMKPQALNLTAVIVTKRHHTRFYPTANGEKDRWGNKNCMPGTCVDQLVTSPYYQDFYLQSHSGIKGTARPTHYFVLENNVPGLTLEALRDLTHNLSYSYVRSMTPVSYVPPTYYADRLCERGRLYMRRFFVGDDPTFRMEVDAYRDKLRAQLKAKRKDEVDDGKDGKIGKEQMRKRMDEDTVKKDVEKWVFGKVKEEFNRHGDGGGGGGDVGYGNPWGRELGKTMFWM</sequence>
<dbReference type="InterPro" id="IPR036397">
    <property type="entry name" value="RNaseH_sf"/>
</dbReference>
<dbReference type="STRING" id="861557.E3S4V2"/>
<feature type="compositionally biased region" description="Gly residues" evidence="1">
    <location>
        <begin position="56"/>
        <end position="65"/>
    </location>
</feature>
<dbReference type="InterPro" id="IPR003165">
    <property type="entry name" value="Piwi"/>
</dbReference>
<evidence type="ECO:0000313" key="4">
    <source>
        <dbReference type="Proteomes" id="UP000001067"/>
    </source>
</evidence>
<dbReference type="GO" id="GO:0003676">
    <property type="term" value="F:nucleic acid binding"/>
    <property type="evidence" value="ECO:0007669"/>
    <property type="project" value="InterPro"/>
</dbReference>
<organism evidence="4">
    <name type="scientific">Pyrenophora teres f. teres (strain 0-1)</name>
    <name type="common">Barley net blotch fungus</name>
    <name type="synonym">Drechslera teres f. teres</name>
    <dbReference type="NCBI Taxonomy" id="861557"/>
    <lineage>
        <taxon>Eukaryota</taxon>
        <taxon>Fungi</taxon>
        <taxon>Dikarya</taxon>
        <taxon>Ascomycota</taxon>
        <taxon>Pezizomycotina</taxon>
        <taxon>Dothideomycetes</taxon>
        <taxon>Pleosporomycetidae</taxon>
        <taxon>Pleosporales</taxon>
        <taxon>Pleosporineae</taxon>
        <taxon>Pleosporaceae</taxon>
        <taxon>Pyrenophora</taxon>
    </lineage>
</organism>
<dbReference type="KEGG" id="pte:PTT_17640"/>
<dbReference type="PANTHER" id="PTHR22891">
    <property type="entry name" value="EUKARYOTIC TRANSLATION INITIATION FACTOR 2C"/>
    <property type="match status" value="1"/>
</dbReference>
<dbReference type="Gene3D" id="3.30.420.10">
    <property type="entry name" value="Ribonuclease H-like superfamily/Ribonuclease H"/>
    <property type="match status" value="1"/>
</dbReference>
<dbReference type="HOGENOM" id="CLU_004544_4_0_1"/>
<dbReference type="Pfam" id="PF02171">
    <property type="entry name" value="Piwi"/>
    <property type="match status" value="1"/>
</dbReference>
<dbReference type="InterPro" id="IPR012337">
    <property type="entry name" value="RNaseH-like_sf"/>
</dbReference>
<dbReference type="SUPFAM" id="SSF53098">
    <property type="entry name" value="Ribonuclease H-like"/>
    <property type="match status" value="1"/>
</dbReference>